<dbReference type="Pfam" id="PF04055">
    <property type="entry name" value="Radical_SAM"/>
    <property type="match status" value="1"/>
</dbReference>
<comment type="pathway">
    <text evidence="8">Purine metabolism; 7-cyano-7-deazaguanine biosynthesis.</text>
</comment>
<feature type="binding site" evidence="8">
    <location>
        <position position="101"/>
    </location>
    <ligand>
        <name>S-adenosyl-L-methionine</name>
        <dbReference type="ChEBI" id="CHEBI:59789"/>
    </ligand>
</feature>
<keyword evidence="8" id="KW-0671">Queuosine biosynthesis</keyword>
<evidence type="ECO:0000256" key="7">
    <source>
        <dbReference type="ARBA" id="ARBA00023239"/>
    </source>
</evidence>
<dbReference type="InterPro" id="IPR007197">
    <property type="entry name" value="rSAM"/>
</dbReference>
<dbReference type="CDD" id="cd01335">
    <property type="entry name" value="Radical_SAM"/>
    <property type="match status" value="1"/>
</dbReference>
<sequence>MTLALATIRPGEPEIFAALQGEGASLGRPCVFVRLSRCNLSCHWCDTAYTWHFDGDNRPHKDGKTFSRLDNQVTMDEGEVAQMVLDLGGHLPVPRLVLTGGEPLLQAPALARLLAFLPGWQVEVETNGTAAPTPALDAMLHQFNVSPKLSHSGNPAELAIVPERMAAYAADKRAFFKFVVAKPADVGEVSTLAATYNIPPSRIFLMPEGRDPATLLSRMAWLSEICLAYGYALTDRLHIHLSGDTRGT</sequence>
<dbReference type="Proteomes" id="UP000282837">
    <property type="component" value="Unassembled WGS sequence"/>
</dbReference>
<dbReference type="InterPro" id="IPR013785">
    <property type="entry name" value="Aldolase_TIM"/>
</dbReference>
<evidence type="ECO:0000256" key="6">
    <source>
        <dbReference type="ARBA" id="ARBA00023014"/>
    </source>
</evidence>
<feature type="binding site" evidence="8">
    <location>
        <position position="47"/>
    </location>
    <ligand>
        <name>Mg(2+)</name>
        <dbReference type="ChEBI" id="CHEBI:18420"/>
    </ligand>
</feature>
<evidence type="ECO:0000313" key="11">
    <source>
        <dbReference type="Proteomes" id="UP000282837"/>
    </source>
</evidence>
<dbReference type="UniPathway" id="UPA00391"/>
<evidence type="ECO:0000256" key="4">
    <source>
        <dbReference type="ARBA" id="ARBA00022842"/>
    </source>
</evidence>
<proteinExistence type="inferred from homology"/>
<dbReference type="GO" id="GO:0008616">
    <property type="term" value="P:tRNA queuosine(34) biosynthetic process"/>
    <property type="evidence" value="ECO:0007669"/>
    <property type="project" value="UniProtKB-UniRule"/>
</dbReference>
<dbReference type="HAMAP" id="MF_00917">
    <property type="entry name" value="QueE"/>
    <property type="match status" value="1"/>
</dbReference>
<keyword evidence="1 8" id="KW-0004">4Fe-4S</keyword>
<comment type="catalytic activity">
    <reaction evidence="8">
        <text>6-carboxy-5,6,7,8-tetrahydropterin + H(+) = 7-carboxy-7-carbaguanine + NH4(+)</text>
        <dbReference type="Rhea" id="RHEA:27974"/>
        <dbReference type="ChEBI" id="CHEBI:15378"/>
        <dbReference type="ChEBI" id="CHEBI:28938"/>
        <dbReference type="ChEBI" id="CHEBI:61032"/>
        <dbReference type="ChEBI" id="CHEBI:61036"/>
        <dbReference type="EC" id="4.3.99.3"/>
    </reaction>
</comment>
<keyword evidence="6 8" id="KW-0411">Iron-sulfur</keyword>
<keyword evidence="4 8" id="KW-0460">Magnesium</keyword>
<dbReference type="PROSITE" id="PS51918">
    <property type="entry name" value="RADICAL_SAM"/>
    <property type="match status" value="1"/>
</dbReference>
<comment type="subunit">
    <text evidence="8">Homodimer.</text>
</comment>
<dbReference type="InterPro" id="IPR058240">
    <property type="entry name" value="rSAM_sf"/>
</dbReference>
<feature type="domain" description="Radical SAM core" evidence="9">
    <location>
        <begin position="25"/>
        <end position="244"/>
    </location>
</feature>
<comment type="caution">
    <text evidence="10">The sequence shown here is derived from an EMBL/GenBank/DDBJ whole genome shotgun (WGS) entry which is preliminary data.</text>
</comment>
<accession>A0A3S2UST4</accession>
<dbReference type="PANTHER" id="PTHR42836:SF1">
    <property type="entry name" value="7-CARBOXY-7-DEAZAGUANINE SYNTHASE"/>
    <property type="match status" value="1"/>
</dbReference>
<evidence type="ECO:0000256" key="1">
    <source>
        <dbReference type="ARBA" id="ARBA00022485"/>
    </source>
</evidence>
<organism evidence="10 11">
    <name type="scientific">Novosphingobium umbonatum</name>
    <dbReference type="NCBI Taxonomy" id="1908524"/>
    <lineage>
        <taxon>Bacteria</taxon>
        <taxon>Pseudomonadati</taxon>
        <taxon>Pseudomonadota</taxon>
        <taxon>Alphaproteobacteria</taxon>
        <taxon>Sphingomonadales</taxon>
        <taxon>Sphingomonadaceae</taxon>
        <taxon>Novosphingobium</taxon>
    </lineage>
</organism>
<feature type="binding site" evidence="8">
    <location>
        <position position="42"/>
    </location>
    <ligand>
        <name>[4Fe-4S] cluster</name>
        <dbReference type="ChEBI" id="CHEBI:49883"/>
        <note>4Fe-4S-S-AdoMet</note>
    </ligand>
</feature>
<dbReference type="AlphaFoldDB" id="A0A3S2UST4"/>
<evidence type="ECO:0000256" key="3">
    <source>
        <dbReference type="ARBA" id="ARBA00022723"/>
    </source>
</evidence>
<dbReference type="EC" id="4.3.99.3" evidence="8"/>
<evidence type="ECO:0000259" key="9">
    <source>
        <dbReference type="PROSITE" id="PS51918"/>
    </source>
</evidence>
<evidence type="ECO:0000256" key="8">
    <source>
        <dbReference type="HAMAP-Rule" id="MF_00917"/>
    </source>
</evidence>
<name>A0A3S2UST4_9SPHN</name>
<feature type="binding site" evidence="8">
    <location>
        <begin position="19"/>
        <end position="21"/>
    </location>
    <ligand>
        <name>substrate</name>
    </ligand>
</feature>
<dbReference type="GO" id="GO:0000287">
    <property type="term" value="F:magnesium ion binding"/>
    <property type="evidence" value="ECO:0007669"/>
    <property type="project" value="UniProtKB-UniRule"/>
</dbReference>
<comment type="function">
    <text evidence="8">Catalyzes the complex heterocyclic radical-mediated conversion of 6-carboxy-5,6,7,8-tetrahydropterin (CPH4) to 7-carboxy-7-deazaguanine (CDG), a step common to the biosynthetic pathways of all 7-deazapurine-containing compounds.</text>
</comment>
<keyword evidence="2 8" id="KW-0949">S-adenosyl-L-methionine</keyword>
<evidence type="ECO:0000256" key="5">
    <source>
        <dbReference type="ARBA" id="ARBA00023004"/>
    </source>
</evidence>
<feature type="binding site" evidence="8">
    <location>
        <begin position="146"/>
        <end position="148"/>
    </location>
    <ligand>
        <name>S-adenosyl-L-methionine</name>
        <dbReference type="ChEBI" id="CHEBI:59789"/>
    </ligand>
</feature>
<comment type="cofactor">
    <cofactor evidence="8">
        <name>Mg(2+)</name>
        <dbReference type="ChEBI" id="CHEBI:18420"/>
    </cofactor>
</comment>
<gene>
    <name evidence="8" type="primary">queE</name>
    <name evidence="10" type="ORF">EOE18_08655</name>
</gene>
<protein>
    <recommendedName>
        <fullName evidence="8">7-carboxy-7-deazaguanine synthase</fullName>
        <shortName evidence="8">CDG synthase</shortName>
        <ecNumber evidence="8">4.3.99.3</ecNumber>
    </recommendedName>
    <alternativeName>
        <fullName evidence="8">Queuosine biosynthesis protein QueE</fullName>
    </alternativeName>
</protein>
<dbReference type="GO" id="GO:0051539">
    <property type="term" value="F:4 iron, 4 sulfur cluster binding"/>
    <property type="evidence" value="ECO:0007669"/>
    <property type="project" value="UniProtKB-UniRule"/>
</dbReference>
<dbReference type="PIRSF" id="PIRSF000370">
    <property type="entry name" value="QueE"/>
    <property type="match status" value="1"/>
</dbReference>
<feature type="binding site" evidence="8">
    <location>
        <position position="45"/>
    </location>
    <ligand>
        <name>[4Fe-4S] cluster</name>
        <dbReference type="ChEBI" id="CHEBI:49883"/>
        <note>4Fe-4S-S-AdoMet</note>
    </ligand>
</feature>
<feature type="binding site" evidence="8">
    <location>
        <begin position="44"/>
        <end position="46"/>
    </location>
    <ligand>
        <name>S-adenosyl-L-methionine</name>
        <dbReference type="ChEBI" id="CHEBI:59789"/>
    </ligand>
</feature>
<comment type="similarity">
    <text evidence="8">Belongs to the radical SAM superfamily. 7-carboxy-7-deazaguanine synthase family.</text>
</comment>
<dbReference type="GO" id="GO:1904047">
    <property type="term" value="F:S-adenosyl-L-methionine binding"/>
    <property type="evidence" value="ECO:0007669"/>
    <property type="project" value="UniProtKB-UniRule"/>
</dbReference>
<comment type="cofactor">
    <cofactor evidence="8">
        <name>[4Fe-4S] cluster</name>
        <dbReference type="ChEBI" id="CHEBI:49883"/>
    </cofactor>
    <text evidence="8">Binds 1 [4Fe-4S] cluster. The cluster is coordinated with 3 cysteines and an exchangeable S-adenosyl-L-methionine.</text>
</comment>
<dbReference type="RefSeq" id="WP_127708392.1">
    <property type="nucleotide sequence ID" value="NZ_SACO01000005.1"/>
</dbReference>
<feature type="binding site" evidence="8">
    <location>
        <position position="34"/>
    </location>
    <ligand>
        <name>substrate</name>
    </ligand>
</feature>
<keyword evidence="5 8" id="KW-0408">Iron</keyword>
<keyword evidence="7 8" id="KW-0456">Lyase</keyword>
<dbReference type="EMBL" id="SACO01000005">
    <property type="protein sequence ID" value="RVU05368.1"/>
    <property type="molecule type" value="Genomic_DNA"/>
</dbReference>
<dbReference type="OrthoDB" id="9792276at2"/>
<dbReference type="PANTHER" id="PTHR42836">
    <property type="entry name" value="7-CARBOXY-7-DEAZAGUANINE SYNTHASE"/>
    <property type="match status" value="1"/>
</dbReference>
<evidence type="ECO:0000256" key="2">
    <source>
        <dbReference type="ARBA" id="ARBA00022691"/>
    </source>
</evidence>
<comment type="caution">
    <text evidence="8">Lacks conserved residue(s) required for the propagation of feature annotation.</text>
</comment>
<dbReference type="Gene3D" id="3.20.20.70">
    <property type="entry name" value="Aldolase class I"/>
    <property type="match status" value="1"/>
</dbReference>
<reference evidence="10 11" key="1">
    <citation type="submission" date="2019-01" db="EMBL/GenBank/DDBJ databases">
        <authorList>
            <person name="Chen W.-M."/>
        </authorList>
    </citation>
    <scope>NUCLEOTIDE SEQUENCE [LARGE SCALE GENOMIC DNA]</scope>
    <source>
        <strain evidence="10 11">FSY-9</strain>
    </source>
</reference>
<keyword evidence="11" id="KW-1185">Reference proteome</keyword>
<dbReference type="SFLD" id="SFLDS00029">
    <property type="entry name" value="Radical_SAM"/>
    <property type="match status" value="1"/>
</dbReference>
<evidence type="ECO:0000313" key="10">
    <source>
        <dbReference type="EMBL" id="RVU05368.1"/>
    </source>
</evidence>
<dbReference type="SUPFAM" id="SSF102114">
    <property type="entry name" value="Radical SAM enzymes"/>
    <property type="match status" value="1"/>
</dbReference>
<feature type="binding site" evidence="8">
    <location>
        <position position="38"/>
    </location>
    <ligand>
        <name>[4Fe-4S] cluster</name>
        <dbReference type="ChEBI" id="CHEBI:49883"/>
        <note>4Fe-4S-S-AdoMet</note>
    </ligand>
</feature>
<feature type="binding site" evidence="8">
    <location>
        <position position="99"/>
    </location>
    <ligand>
        <name>substrate</name>
    </ligand>
</feature>
<keyword evidence="3 8" id="KW-0479">Metal-binding</keyword>
<dbReference type="InterPro" id="IPR024924">
    <property type="entry name" value="7-CO-7-deazaguanine_synth-like"/>
</dbReference>
<comment type="cofactor">
    <cofactor evidence="8">
        <name>S-adenosyl-L-methionine</name>
        <dbReference type="ChEBI" id="CHEBI:59789"/>
    </cofactor>
    <text evidence="8">Binds 1 S-adenosyl-L-methionine per subunit.</text>
</comment>
<dbReference type="GO" id="GO:0016840">
    <property type="term" value="F:carbon-nitrogen lyase activity"/>
    <property type="evidence" value="ECO:0007669"/>
    <property type="project" value="UniProtKB-UniRule"/>
</dbReference>